<feature type="transmembrane region" description="Helical" evidence="2">
    <location>
        <begin position="95"/>
        <end position="118"/>
    </location>
</feature>
<feature type="transmembrane region" description="Helical" evidence="2">
    <location>
        <begin position="139"/>
        <end position="158"/>
    </location>
</feature>
<protein>
    <submittedName>
        <fullName evidence="3">Uncharacterized protein</fullName>
    </submittedName>
</protein>
<dbReference type="Proteomes" id="UP001153069">
    <property type="component" value="Unassembled WGS sequence"/>
</dbReference>
<accession>A0A9N8EJJ5</accession>
<feature type="transmembrane region" description="Helical" evidence="2">
    <location>
        <begin position="260"/>
        <end position="283"/>
    </location>
</feature>
<evidence type="ECO:0000313" key="4">
    <source>
        <dbReference type="Proteomes" id="UP001153069"/>
    </source>
</evidence>
<feature type="region of interest" description="Disordered" evidence="1">
    <location>
        <begin position="1"/>
        <end position="49"/>
    </location>
</feature>
<feature type="transmembrane region" description="Helical" evidence="2">
    <location>
        <begin position="178"/>
        <end position="198"/>
    </location>
</feature>
<keyword evidence="2" id="KW-0472">Membrane</keyword>
<reference evidence="3" key="1">
    <citation type="submission" date="2020-06" db="EMBL/GenBank/DDBJ databases">
        <authorList>
            <consortium name="Plant Systems Biology data submission"/>
        </authorList>
    </citation>
    <scope>NUCLEOTIDE SEQUENCE</scope>
    <source>
        <strain evidence="3">D6</strain>
    </source>
</reference>
<keyword evidence="2" id="KW-0812">Transmembrane</keyword>
<keyword evidence="4" id="KW-1185">Reference proteome</keyword>
<gene>
    <name evidence="3" type="ORF">SEMRO_1102_G241580.1</name>
</gene>
<evidence type="ECO:0000256" key="1">
    <source>
        <dbReference type="SAM" id="MobiDB-lite"/>
    </source>
</evidence>
<feature type="transmembrane region" description="Helical" evidence="2">
    <location>
        <begin position="67"/>
        <end position="89"/>
    </location>
</feature>
<sequence>MSMAFGQRHGANAPGMGHPSPQVANPRGVVRATPPFPPKPQVQSDNPQSQLPTLSQVASMCLCYKRLAFVILFLPAISATAPVLVNVLFATLNWFTGGFGTICLLTSTLFTFIWYSVLKSVAPNPEKLQAAYEKSQFRLPISVMLLSGSLIHLMASLTSAKDFHPEFLQWAPTIDWGIGIRPAFGLLLLGTAVLLRFVGQPSLVRCSTVPLISNESFNIPRNWLRSLINRTSNPQLRQNMMMDVNPPSQRFGRRYQCPTITAGTSNLIITVILGWITAEIMILPMWALLFPTDRLGFDETRRLRLLVVATTCLTMVLQLVFADFSGSSHELNPKQYNKPMTGSFFLPIGGSILVEALKHVLFYTIATFMVAVLLISSESGQVDIVQTLLDTATLWLLSFSLAASSGVGLYVAILEESAKAVLCIPGSKLTRLVREVTGGEDENHLVDAMLHSILHGNAALVEQVGAPNNSLERQQRQEARRNSDAALAMARIMLGDSSVRRTPEASLEEDILRHSILESLGGSMIPHDNKQQQETSGRLVASDNLFPMDHRHRETIEYWMMQAQLPRAVLLIRSLSTYAAGLGVALSKCSEFSPETSTWLIRPGTLVAAEYSVIALARCFEQAFRNAQRNATNWSLTPESQLISAALNSAFGLHTGLIQFARYLELIRNEQPTNLVGGTVPINLTQKSDSEIMQNHPDLNYVIVAIEYFARATMRQVEAATRHCLRSTLVWDDLGDDCSKWLLQISSASKR</sequence>
<dbReference type="AlphaFoldDB" id="A0A9N8EJJ5"/>
<evidence type="ECO:0000313" key="3">
    <source>
        <dbReference type="EMBL" id="CAB9520441.1"/>
    </source>
</evidence>
<organism evidence="3 4">
    <name type="scientific">Seminavis robusta</name>
    <dbReference type="NCBI Taxonomy" id="568900"/>
    <lineage>
        <taxon>Eukaryota</taxon>
        <taxon>Sar</taxon>
        <taxon>Stramenopiles</taxon>
        <taxon>Ochrophyta</taxon>
        <taxon>Bacillariophyta</taxon>
        <taxon>Bacillariophyceae</taxon>
        <taxon>Bacillariophycidae</taxon>
        <taxon>Naviculales</taxon>
        <taxon>Naviculaceae</taxon>
        <taxon>Seminavis</taxon>
    </lineage>
</organism>
<feature type="transmembrane region" description="Helical" evidence="2">
    <location>
        <begin position="388"/>
        <end position="413"/>
    </location>
</feature>
<evidence type="ECO:0000256" key="2">
    <source>
        <dbReference type="SAM" id="Phobius"/>
    </source>
</evidence>
<dbReference type="OrthoDB" id="10676788at2759"/>
<dbReference type="EMBL" id="CAICTM010001100">
    <property type="protein sequence ID" value="CAB9520441.1"/>
    <property type="molecule type" value="Genomic_DNA"/>
</dbReference>
<proteinExistence type="predicted"/>
<keyword evidence="2" id="KW-1133">Transmembrane helix</keyword>
<feature type="transmembrane region" description="Helical" evidence="2">
    <location>
        <begin position="360"/>
        <end position="376"/>
    </location>
</feature>
<name>A0A9N8EJJ5_9STRA</name>
<comment type="caution">
    <text evidence="3">The sequence shown here is derived from an EMBL/GenBank/DDBJ whole genome shotgun (WGS) entry which is preliminary data.</text>
</comment>
<feature type="transmembrane region" description="Helical" evidence="2">
    <location>
        <begin position="303"/>
        <end position="324"/>
    </location>
</feature>